<evidence type="ECO:0000256" key="3">
    <source>
        <dbReference type="ARBA" id="ARBA00022804"/>
    </source>
</evidence>
<organism evidence="8">
    <name type="scientific">Leviviridae sp</name>
    <dbReference type="NCBI Taxonomy" id="2027243"/>
    <lineage>
        <taxon>Viruses</taxon>
        <taxon>Riboviria</taxon>
        <taxon>Orthornavirae</taxon>
        <taxon>Lenarviricota</taxon>
        <taxon>Leviviricetes</taxon>
        <taxon>Norzivirales</taxon>
        <taxon>Fiersviridae</taxon>
    </lineage>
</organism>
<evidence type="ECO:0000256" key="5">
    <source>
        <dbReference type="ARBA" id="ARBA00023104"/>
    </source>
</evidence>
<evidence type="ECO:0000256" key="6">
    <source>
        <dbReference type="ARBA" id="ARBA00023296"/>
    </source>
</evidence>
<name>A0A514DCW4_9VIRU</name>
<evidence type="ECO:0000256" key="2">
    <source>
        <dbReference type="ARBA" id="ARBA00022581"/>
    </source>
</evidence>
<dbReference type="Pfam" id="PF03863">
    <property type="entry name" value="Phage_mat-A"/>
    <property type="match status" value="1"/>
</dbReference>
<gene>
    <name evidence="8" type="ORF">H3RhizoLitter14667_000004</name>
</gene>
<reference evidence="8" key="1">
    <citation type="submission" date="2019-05" db="EMBL/GenBank/DDBJ databases">
        <title>Metatranscriptomic reconstruction reveals RNA viruses with the potential to shape carbon cycling in soil.</title>
        <authorList>
            <person name="Starr E.P."/>
            <person name="Nuccio E."/>
            <person name="Pett-Ridge J."/>
            <person name="Banfield J.F."/>
            <person name="Firestone M.K."/>
        </authorList>
    </citation>
    <scope>NUCLEOTIDE SEQUENCE</scope>
    <source>
        <strain evidence="8">H3_Rhizo_Litter_14_scaffold_667</strain>
    </source>
</reference>
<evidence type="ECO:0008006" key="9">
    <source>
        <dbReference type="Google" id="ProtNLM"/>
    </source>
</evidence>
<protein>
    <recommendedName>
        <fullName evidence="9">Maturation</fullName>
    </recommendedName>
</protein>
<keyword evidence="2" id="KW-0945">Host-virus interaction</keyword>
<evidence type="ECO:0000313" key="8">
    <source>
        <dbReference type="EMBL" id="QDH91454.1"/>
    </source>
</evidence>
<accession>A0A514DCW4</accession>
<evidence type="ECO:0000256" key="7">
    <source>
        <dbReference type="ARBA" id="ARBA00035110"/>
    </source>
</evidence>
<sequence>MTTPAIDSFEQQTGVGTISYFDGNNNPAGSDHVNVIWRRREERRPRSVSNPKSASGWRHPSGWSHFYQYCTPSPITSSYRVQLPPGFGSTVYSDGAGFDGRIGDVLPTDSNDENLAIIKALNKLKNQKVNLAQAFAEREQTVKLFASTVKTIAKSVDIFRSKNPKRLWNLIKGTEGKRGAKVPNAWLELQYGWKPGMSDVLGACQELEDRNDPHAYSASVSGLVKHQDTHRWLKSSLVGSTFGIDVLGERFTLTKVRLDYVLENPLLQTLSSLGITNPAALAWELVPYSFVVDWFAPIGSWLSSMDAANAWSFNGGTRTVFQTLKETGIGWKGHWTDGFATIVPIGSPSYANNITRLSRETYRDSPLPGFPGLKNPMSSGHIANAMALLVTALSRK</sequence>
<proteinExistence type="inferred from homology"/>
<dbReference type="EMBL" id="MN036240">
    <property type="protein sequence ID" value="QDH91454.1"/>
    <property type="molecule type" value="Genomic_RNA"/>
</dbReference>
<dbReference type="GO" id="GO:0044423">
    <property type="term" value="C:virion component"/>
    <property type="evidence" value="ECO:0007669"/>
    <property type="project" value="UniProtKB-KW"/>
</dbReference>
<keyword evidence="6" id="KW-1160">Virus entry into host cell</keyword>
<evidence type="ECO:0000256" key="1">
    <source>
        <dbReference type="ARBA" id="ARBA00004328"/>
    </source>
</evidence>
<comment type="similarity">
    <text evidence="7">Belongs to the Leviviricetes maturation protein family.</text>
</comment>
<evidence type="ECO:0000256" key="4">
    <source>
        <dbReference type="ARBA" id="ARBA00022844"/>
    </source>
</evidence>
<keyword evidence="4" id="KW-0946">Virion</keyword>
<keyword evidence="5" id="KW-1175">Viral attachment to host cell pilus</keyword>
<dbReference type="GO" id="GO:0039666">
    <property type="term" value="P:virion attachment to host cell pilus"/>
    <property type="evidence" value="ECO:0007669"/>
    <property type="project" value="UniProtKB-KW"/>
</dbReference>
<comment type="subcellular location">
    <subcellularLocation>
        <location evidence="1">Virion</location>
    </subcellularLocation>
</comment>
<keyword evidence="3" id="KW-1161">Viral attachment to host cell</keyword>
<dbReference type="InterPro" id="IPR005563">
    <property type="entry name" value="A_protein"/>
</dbReference>